<dbReference type="KEGG" id="too:C7K38_04250"/>
<protein>
    <submittedName>
        <fullName evidence="3">DNA-directed RNA polymerase sigma factor 30</fullName>
    </submittedName>
    <submittedName>
        <fullName evidence="2">Sigma-70 family RNA polymerase sigma factor</fullName>
    </submittedName>
</protein>
<dbReference type="RefSeq" id="WP_123934971.1">
    <property type="nucleotide sequence ID" value="NZ_BSUW01000001.1"/>
</dbReference>
<dbReference type="GO" id="GO:0000428">
    <property type="term" value="C:DNA-directed RNA polymerase complex"/>
    <property type="evidence" value="ECO:0007669"/>
    <property type="project" value="UniProtKB-KW"/>
</dbReference>
<keyword evidence="3" id="KW-0804">Transcription</keyword>
<proteinExistence type="predicted"/>
<dbReference type="GO" id="GO:0006352">
    <property type="term" value="P:DNA-templated transcription initiation"/>
    <property type="evidence" value="ECO:0007669"/>
    <property type="project" value="InterPro"/>
</dbReference>
<feature type="domain" description="Helix-turn-helix conjugative transposon-like" evidence="1">
    <location>
        <begin position="5"/>
        <end position="34"/>
    </location>
</feature>
<keyword evidence="3" id="KW-0240">DNA-directed RNA polymerase</keyword>
<dbReference type="AlphaFoldDB" id="A0AA38CZL5"/>
<gene>
    <name evidence="2" type="ORF">C7K38_04250</name>
    <name evidence="3" type="ORF">GCM10025885_17810</name>
</gene>
<dbReference type="EMBL" id="BSUW01000001">
    <property type="protein sequence ID" value="GMA72732.1"/>
    <property type="molecule type" value="Genomic_DNA"/>
</dbReference>
<dbReference type="Proteomes" id="UP000268310">
    <property type="component" value="Chromosome"/>
</dbReference>
<organism evidence="3 5">
    <name type="scientific">Tetragenococcus osmophilus</name>
    <dbReference type="NCBI Taxonomy" id="526944"/>
    <lineage>
        <taxon>Bacteria</taxon>
        <taxon>Bacillati</taxon>
        <taxon>Bacillota</taxon>
        <taxon>Bacilli</taxon>
        <taxon>Lactobacillales</taxon>
        <taxon>Enterococcaceae</taxon>
        <taxon>Tetragenococcus</taxon>
    </lineage>
</organism>
<dbReference type="Pfam" id="PF12645">
    <property type="entry name" value="HTH_16"/>
    <property type="match status" value="1"/>
</dbReference>
<dbReference type="Proteomes" id="UP001157039">
    <property type="component" value="Unassembled WGS sequence"/>
</dbReference>
<evidence type="ECO:0000313" key="2">
    <source>
        <dbReference type="EMBL" id="AYW47662.1"/>
    </source>
</evidence>
<reference evidence="3 5" key="2">
    <citation type="journal article" date="2014" name="Int. J. Syst. Evol. Microbiol.">
        <title>Complete genome sequence of Corynebacterium casei LMG S-19264T (=DSM 44701T), isolated from a smear-ripened cheese.</title>
        <authorList>
            <consortium name="US DOE Joint Genome Institute (JGI-PGF)"/>
            <person name="Walter F."/>
            <person name="Albersmeier A."/>
            <person name="Kalinowski J."/>
            <person name="Ruckert C."/>
        </authorList>
    </citation>
    <scope>NUCLEOTIDE SEQUENCE [LARGE SCALE GENOMIC DNA]</scope>
    <source>
        <strain evidence="3 5">NBRC 114545</strain>
    </source>
</reference>
<accession>A0AA38CZL5</accession>
<keyword evidence="4" id="KW-1185">Reference proteome</keyword>
<dbReference type="InterPro" id="IPR013325">
    <property type="entry name" value="RNA_pol_sigma_r2"/>
</dbReference>
<dbReference type="SUPFAM" id="SSF88946">
    <property type="entry name" value="Sigma2 domain of RNA polymerase sigma factors"/>
    <property type="match status" value="1"/>
</dbReference>
<dbReference type="Gene3D" id="1.10.1740.10">
    <property type="match status" value="1"/>
</dbReference>
<evidence type="ECO:0000313" key="4">
    <source>
        <dbReference type="Proteomes" id="UP000268310"/>
    </source>
</evidence>
<name>A0AA38CZL5_9ENTE</name>
<dbReference type="GO" id="GO:0003700">
    <property type="term" value="F:DNA-binding transcription factor activity"/>
    <property type="evidence" value="ECO:0007669"/>
    <property type="project" value="InterPro"/>
</dbReference>
<reference evidence="2" key="3">
    <citation type="submission" date="2018-03" db="EMBL/GenBank/DDBJ databases">
        <authorList>
            <person name="Jeon C.O."/>
        </authorList>
    </citation>
    <scope>NUCLEOTIDE SEQUENCE</scope>
    <source>
        <strain evidence="2">JCM 31126</strain>
    </source>
</reference>
<evidence type="ECO:0000313" key="3">
    <source>
        <dbReference type="EMBL" id="GMA72732.1"/>
    </source>
</evidence>
<reference evidence="3" key="4">
    <citation type="submission" date="2023-02" db="EMBL/GenBank/DDBJ databases">
        <authorList>
            <person name="Sun Q."/>
            <person name="Mori K."/>
        </authorList>
    </citation>
    <scope>NUCLEOTIDE SEQUENCE</scope>
    <source>
        <strain evidence="3">NBRC 114545</strain>
    </source>
</reference>
<evidence type="ECO:0000313" key="5">
    <source>
        <dbReference type="Proteomes" id="UP001157039"/>
    </source>
</evidence>
<evidence type="ECO:0000259" key="1">
    <source>
        <dbReference type="Pfam" id="PF12645"/>
    </source>
</evidence>
<dbReference type="InterPro" id="IPR024760">
    <property type="entry name" value="HTH_dom_conjug_TS-like"/>
</dbReference>
<reference evidence="2 4" key="1">
    <citation type="journal article" date="2012" name="Int. J. Syst. Evol. Microbiol.">
        <title>Characterization of Tetragenococcus strains from sugar thick juice reveals a novel species, Tetragenococcus osmophilus sp. nov., and divides Tetragenococcus halophilus into two subspecies, T. halophilus subsp. halophilus subsp. nov. and T. halophilus subsp. flandriensis subsp. nov.</title>
        <authorList>
            <person name="Juste A."/>
            <person name="Van Trappen S."/>
            <person name="Verreth C."/>
            <person name="Cleenwerck I."/>
            <person name="De Vos P."/>
            <person name="Lievens B."/>
            <person name="Willems K.A."/>
        </authorList>
    </citation>
    <scope>NUCLEOTIDE SEQUENCE [LARGE SCALE GENOMIC DNA]</scope>
    <source>
        <strain evidence="2 4">JCM 31126</strain>
    </source>
</reference>
<dbReference type="EMBL" id="CP027783">
    <property type="protein sequence ID" value="AYW47662.1"/>
    <property type="molecule type" value="Genomic_DNA"/>
</dbReference>
<sequence>MDVNLVIKAQHGDEKAMIKLFEYYRPVIHAMRTKYYLRDFDEQDWIQEGLIIFNRCLHEYKVNQQTTLGIFFKRAFENEIVSLVRKNYAYKRKTSENLIFYGEDLFLEGAKEQFERRAYTADPLEQLIVQETLEENETVLTELESRAFYGYFYGDVTTLASQNPIVLRSAYDRCKRKMTRWFVSPDL</sequence>